<evidence type="ECO:0000313" key="2">
    <source>
        <dbReference type="Proteomes" id="UP000015104"/>
    </source>
</evidence>
<evidence type="ECO:0000313" key="1">
    <source>
        <dbReference type="EnsemblMetazoa" id="tetur45g00040.1"/>
    </source>
</evidence>
<reference evidence="1" key="2">
    <citation type="submission" date="2015-06" db="UniProtKB">
        <authorList>
            <consortium name="EnsemblMetazoa"/>
        </authorList>
    </citation>
    <scope>IDENTIFICATION</scope>
</reference>
<accession>T1L5D4</accession>
<dbReference type="Proteomes" id="UP000015104">
    <property type="component" value="Unassembled WGS sequence"/>
</dbReference>
<dbReference type="AlphaFoldDB" id="T1L5D4"/>
<sequence length="191" mass="22088">MIIRVTPVGNKCQTTQRCLHDCTEHAQSKAPATIKVLPVKQRYKVSNAIIRKMPLIFNRTTTLMVKCNDPLCPFVAPCNGYQDYTKKMHIRIYHNGVEDGVTFTEARIPTSEFRRLSDKFSRCNRLIMRAKRRESPSEWRANKAEIIREVINRGPALLVRMGEMNILLKLIPQVYRQHTRSPVRISPSVIN</sequence>
<reference evidence="2" key="1">
    <citation type="submission" date="2011-08" db="EMBL/GenBank/DDBJ databases">
        <authorList>
            <person name="Rombauts S."/>
        </authorList>
    </citation>
    <scope>NUCLEOTIDE SEQUENCE</scope>
    <source>
        <strain evidence="2">London</strain>
    </source>
</reference>
<name>T1L5D4_TETUR</name>
<protein>
    <submittedName>
        <fullName evidence="1">Uncharacterized protein</fullName>
    </submittedName>
</protein>
<dbReference type="EnsemblMetazoa" id="tetur45g00040.1">
    <property type="protein sequence ID" value="tetur45g00040.1"/>
    <property type="gene ID" value="tetur45g00040"/>
</dbReference>
<dbReference type="EMBL" id="CAEY01001249">
    <property type="status" value="NOT_ANNOTATED_CDS"/>
    <property type="molecule type" value="Genomic_DNA"/>
</dbReference>
<proteinExistence type="predicted"/>
<dbReference type="HOGENOM" id="CLU_1423220_0_0_1"/>
<keyword evidence="2" id="KW-1185">Reference proteome</keyword>
<organism evidence="1 2">
    <name type="scientific">Tetranychus urticae</name>
    <name type="common">Two-spotted spider mite</name>
    <dbReference type="NCBI Taxonomy" id="32264"/>
    <lineage>
        <taxon>Eukaryota</taxon>
        <taxon>Metazoa</taxon>
        <taxon>Ecdysozoa</taxon>
        <taxon>Arthropoda</taxon>
        <taxon>Chelicerata</taxon>
        <taxon>Arachnida</taxon>
        <taxon>Acari</taxon>
        <taxon>Acariformes</taxon>
        <taxon>Trombidiformes</taxon>
        <taxon>Prostigmata</taxon>
        <taxon>Eleutherengona</taxon>
        <taxon>Raphignathae</taxon>
        <taxon>Tetranychoidea</taxon>
        <taxon>Tetranychidae</taxon>
        <taxon>Tetranychus</taxon>
    </lineage>
</organism>